<dbReference type="InterPro" id="IPR036291">
    <property type="entry name" value="NAD(P)-bd_dom_sf"/>
</dbReference>
<protein>
    <submittedName>
        <fullName evidence="3">NAD-dependent epimerase/dehydratase family protein</fullName>
    </submittedName>
</protein>
<evidence type="ECO:0000313" key="4">
    <source>
        <dbReference type="Proteomes" id="UP000435187"/>
    </source>
</evidence>
<reference evidence="3 4" key="1">
    <citation type="submission" date="2019-10" db="EMBL/GenBank/DDBJ databases">
        <title>Gracilibacillus salitolerans sp. nov., a moderate halophile isolated from a saline soil in northwest China.</title>
        <authorList>
            <person name="Gan L."/>
        </authorList>
    </citation>
    <scope>NUCLEOTIDE SEQUENCE [LARGE SCALE GENOMIC DNA]</scope>
    <source>
        <strain evidence="3 4">TP2-8</strain>
    </source>
</reference>
<name>A0A6N7QVJ8_9BACI</name>
<comment type="caution">
    <text evidence="3">The sequence shown here is derived from an EMBL/GenBank/DDBJ whole genome shotgun (WGS) entry which is preliminary data.</text>
</comment>
<dbReference type="Gene3D" id="3.40.50.720">
    <property type="entry name" value="NAD(P)-binding Rossmann-like Domain"/>
    <property type="match status" value="1"/>
</dbReference>
<dbReference type="EMBL" id="WJEE01000012">
    <property type="protein sequence ID" value="MRI66123.1"/>
    <property type="molecule type" value="Genomic_DNA"/>
</dbReference>
<dbReference type="RefSeq" id="WP_153834884.1">
    <property type="nucleotide sequence ID" value="NZ_JBHUMW010000106.1"/>
</dbReference>
<evidence type="ECO:0000313" key="3">
    <source>
        <dbReference type="EMBL" id="MRI66123.1"/>
    </source>
</evidence>
<feature type="domain" description="NAD-dependent epimerase/dehydratase" evidence="2">
    <location>
        <begin position="3"/>
        <end position="234"/>
    </location>
</feature>
<dbReference type="InterPro" id="IPR001509">
    <property type="entry name" value="Epimerase_deHydtase"/>
</dbReference>
<organism evidence="3 4">
    <name type="scientific">Gracilibacillus thailandensis</name>
    <dbReference type="NCBI Taxonomy" id="563735"/>
    <lineage>
        <taxon>Bacteria</taxon>
        <taxon>Bacillati</taxon>
        <taxon>Bacillota</taxon>
        <taxon>Bacilli</taxon>
        <taxon>Bacillales</taxon>
        <taxon>Bacillaceae</taxon>
        <taxon>Gracilibacillus</taxon>
    </lineage>
</organism>
<dbReference type="SUPFAM" id="SSF51735">
    <property type="entry name" value="NAD(P)-binding Rossmann-fold domains"/>
    <property type="match status" value="1"/>
</dbReference>
<dbReference type="Proteomes" id="UP000435187">
    <property type="component" value="Unassembled WGS sequence"/>
</dbReference>
<proteinExistence type="inferred from homology"/>
<comment type="similarity">
    <text evidence="1">Belongs to the NAD(P)-dependent epimerase/dehydratase family.</text>
</comment>
<gene>
    <name evidence="3" type="ORF">GH885_07160</name>
</gene>
<dbReference type="Pfam" id="PF01370">
    <property type="entry name" value="Epimerase"/>
    <property type="match status" value="1"/>
</dbReference>
<dbReference type="AlphaFoldDB" id="A0A6N7QVJ8"/>
<keyword evidence="4" id="KW-1185">Reference proteome</keyword>
<accession>A0A6N7QVJ8</accession>
<evidence type="ECO:0000256" key="1">
    <source>
        <dbReference type="ARBA" id="ARBA00007637"/>
    </source>
</evidence>
<evidence type="ECO:0000259" key="2">
    <source>
        <dbReference type="Pfam" id="PF01370"/>
    </source>
</evidence>
<sequence>MNILVTGSNGLIGRHIVKFLLHKDLNVVGFDLKPTLADYIHFTNFTFIEGSVSDYYHLESVMEKYKIDKIIHGGGISHPKGYENSPDKILNTNIMGTSNVLEAGRLATVQQIVLLSSAAVYGSNQTTNLNEDVAPTPTSIYGVSKITSEYLANVYHEIHGMNITSLRIPFVYGPGRKTHDPIKHMLEKALNDEDVIEEVGIDQKLEYIYVKDVVRAIWLTINTKRANGITLNIGSGNLTSSIDIISVMKQLFPRLKFELGPGDFGYDEVSPLNCTKAREILNFKTSYSIMDGISEYHDLLKNK</sequence>
<dbReference type="PANTHER" id="PTHR43000">
    <property type="entry name" value="DTDP-D-GLUCOSE 4,6-DEHYDRATASE-RELATED"/>
    <property type="match status" value="1"/>
</dbReference>